<dbReference type="Pfam" id="PF13561">
    <property type="entry name" value="adh_short_C2"/>
    <property type="match status" value="1"/>
</dbReference>
<dbReference type="STRING" id="1121316.SAMN02745207_01937"/>
<dbReference type="Gene3D" id="3.40.50.720">
    <property type="entry name" value="NAD(P)-binding Rossmann-like Domain"/>
    <property type="match status" value="1"/>
</dbReference>
<dbReference type="InterPro" id="IPR002347">
    <property type="entry name" value="SDR_fam"/>
</dbReference>
<protein>
    <recommendedName>
        <fullName evidence="5">3-oxoacyl-[acyl-carrier protein] reductase</fullName>
    </recommendedName>
</protein>
<evidence type="ECO:0000256" key="2">
    <source>
        <dbReference type="ARBA" id="ARBA00023002"/>
    </source>
</evidence>
<accession>A0A1M5UW54</accession>
<dbReference type="InterPro" id="IPR036291">
    <property type="entry name" value="NAD(P)-bd_dom_sf"/>
</dbReference>
<dbReference type="GO" id="GO:0006633">
    <property type="term" value="P:fatty acid biosynthetic process"/>
    <property type="evidence" value="ECO:0007669"/>
    <property type="project" value="TreeGrafter"/>
</dbReference>
<evidence type="ECO:0000313" key="4">
    <source>
        <dbReference type="Proteomes" id="UP000184447"/>
    </source>
</evidence>
<dbReference type="PANTHER" id="PTHR42760:SF133">
    <property type="entry name" value="3-OXOACYL-[ACYL-CARRIER-PROTEIN] REDUCTASE"/>
    <property type="match status" value="1"/>
</dbReference>
<dbReference type="Proteomes" id="UP000184447">
    <property type="component" value="Unassembled WGS sequence"/>
</dbReference>
<dbReference type="GO" id="GO:0008206">
    <property type="term" value="P:bile acid metabolic process"/>
    <property type="evidence" value="ECO:0007669"/>
    <property type="project" value="UniProtKB-ARBA"/>
</dbReference>
<name>A0A1M5UW54_9CLOT</name>
<reference evidence="3 4" key="1">
    <citation type="submission" date="2016-11" db="EMBL/GenBank/DDBJ databases">
        <authorList>
            <person name="Jaros S."/>
            <person name="Januszkiewicz K."/>
            <person name="Wedrychowicz H."/>
        </authorList>
    </citation>
    <scope>NUCLEOTIDE SEQUENCE [LARGE SCALE GENOMIC DNA]</scope>
    <source>
        <strain evidence="3 4">DSM 8605</strain>
    </source>
</reference>
<gene>
    <name evidence="3" type="ORF">SAMN02745207_01937</name>
</gene>
<dbReference type="InterPro" id="IPR020904">
    <property type="entry name" value="Sc_DH/Rdtase_CS"/>
</dbReference>
<dbReference type="GO" id="GO:0048038">
    <property type="term" value="F:quinone binding"/>
    <property type="evidence" value="ECO:0007669"/>
    <property type="project" value="TreeGrafter"/>
</dbReference>
<dbReference type="AlphaFoldDB" id="A0A1M5UW54"/>
<dbReference type="FunFam" id="3.40.50.720:FF:000084">
    <property type="entry name" value="Short-chain dehydrogenase reductase"/>
    <property type="match status" value="1"/>
</dbReference>
<dbReference type="OrthoDB" id="9808814at2"/>
<evidence type="ECO:0008006" key="5">
    <source>
        <dbReference type="Google" id="ProtNLM"/>
    </source>
</evidence>
<organism evidence="3 4">
    <name type="scientific">Clostridium grantii DSM 8605</name>
    <dbReference type="NCBI Taxonomy" id="1121316"/>
    <lineage>
        <taxon>Bacteria</taxon>
        <taxon>Bacillati</taxon>
        <taxon>Bacillota</taxon>
        <taxon>Clostridia</taxon>
        <taxon>Eubacteriales</taxon>
        <taxon>Clostridiaceae</taxon>
        <taxon>Clostridium</taxon>
    </lineage>
</organism>
<proteinExistence type="inferred from homology"/>
<dbReference type="CDD" id="cd05233">
    <property type="entry name" value="SDR_c"/>
    <property type="match status" value="1"/>
</dbReference>
<dbReference type="GO" id="GO:0016616">
    <property type="term" value="F:oxidoreductase activity, acting on the CH-OH group of donors, NAD or NADP as acceptor"/>
    <property type="evidence" value="ECO:0007669"/>
    <property type="project" value="TreeGrafter"/>
</dbReference>
<keyword evidence="4" id="KW-1185">Reference proteome</keyword>
<evidence type="ECO:0000256" key="1">
    <source>
        <dbReference type="ARBA" id="ARBA00006484"/>
    </source>
</evidence>
<dbReference type="PRINTS" id="PR00081">
    <property type="entry name" value="GDHRDH"/>
</dbReference>
<keyword evidence="2" id="KW-0560">Oxidoreductase</keyword>
<dbReference type="PROSITE" id="PS00061">
    <property type="entry name" value="ADH_SHORT"/>
    <property type="match status" value="1"/>
</dbReference>
<dbReference type="RefSeq" id="WP_073338235.1">
    <property type="nucleotide sequence ID" value="NZ_FQXM01000009.1"/>
</dbReference>
<comment type="similarity">
    <text evidence="1">Belongs to the short-chain dehydrogenases/reductases (SDR) family.</text>
</comment>
<dbReference type="PRINTS" id="PR00080">
    <property type="entry name" value="SDRFAMILY"/>
</dbReference>
<sequence length="246" mass="26047">MSKIALITGATAGIGLATAMELGKGGYDIIINGIFQDQADEALVTLKEAGINAEYFEADITNEDAVNAMFVAIGAKYDKIDALINCAGGLGGRSRFEDMTTEFYRKVMALNLDSVFFVSRAAIPFLKKGENPSIVNFASIASYNAGGPGAGIYGTSKAGVLTITRALAKDLVEYGIRVNAVSPGTIDTAFHAATNRDIMEGWKNGILMKRFGEASEVASVIEFLVSDKASYLTGEVIQINGGQDFL</sequence>
<evidence type="ECO:0000313" key="3">
    <source>
        <dbReference type="EMBL" id="SHH67108.1"/>
    </source>
</evidence>
<dbReference type="PANTHER" id="PTHR42760">
    <property type="entry name" value="SHORT-CHAIN DEHYDROGENASES/REDUCTASES FAMILY MEMBER"/>
    <property type="match status" value="1"/>
</dbReference>
<dbReference type="EMBL" id="FQXM01000009">
    <property type="protein sequence ID" value="SHH67108.1"/>
    <property type="molecule type" value="Genomic_DNA"/>
</dbReference>
<dbReference type="SUPFAM" id="SSF51735">
    <property type="entry name" value="NAD(P)-binding Rossmann-fold domains"/>
    <property type="match status" value="1"/>
</dbReference>